<proteinExistence type="predicted"/>
<reference evidence="1" key="1">
    <citation type="journal article" date="2023" name="Mol. Phylogenet. Evol.">
        <title>Genome-scale phylogeny and comparative genomics of the fungal order Sordariales.</title>
        <authorList>
            <person name="Hensen N."/>
            <person name="Bonometti L."/>
            <person name="Westerberg I."/>
            <person name="Brannstrom I.O."/>
            <person name="Guillou S."/>
            <person name="Cros-Aarteil S."/>
            <person name="Calhoun S."/>
            <person name="Haridas S."/>
            <person name="Kuo A."/>
            <person name="Mondo S."/>
            <person name="Pangilinan J."/>
            <person name="Riley R."/>
            <person name="LaButti K."/>
            <person name="Andreopoulos B."/>
            <person name="Lipzen A."/>
            <person name="Chen C."/>
            <person name="Yan M."/>
            <person name="Daum C."/>
            <person name="Ng V."/>
            <person name="Clum A."/>
            <person name="Steindorff A."/>
            <person name="Ohm R.A."/>
            <person name="Martin F."/>
            <person name="Silar P."/>
            <person name="Natvig D.O."/>
            <person name="Lalanne C."/>
            <person name="Gautier V."/>
            <person name="Ament-Velasquez S.L."/>
            <person name="Kruys A."/>
            <person name="Hutchinson M.I."/>
            <person name="Powell A.J."/>
            <person name="Barry K."/>
            <person name="Miller A.N."/>
            <person name="Grigoriev I.V."/>
            <person name="Debuchy R."/>
            <person name="Gladieux P."/>
            <person name="Hiltunen Thoren M."/>
            <person name="Johannesson H."/>
        </authorList>
    </citation>
    <scope>NUCLEOTIDE SEQUENCE</scope>
    <source>
        <strain evidence="1">CBS 626.80</strain>
    </source>
</reference>
<reference evidence="1" key="2">
    <citation type="submission" date="2023-06" db="EMBL/GenBank/DDBJ databases">
        <authorList>
            <consortium name="Lawrence Berkeley National Laboratory"/>
            <person name="Mondo S.J."/>
            <person name="Hensen N."/>
            <person name="Bonometti L."/>
            <person name="Westerberg I."/>
            <person name="Brannstrom I.O."/>
            <person name="Guillou S."/>
            <person name="Cros-Aarteil S."/>
            <person name="Calhoun S."/>
            <person name="Haridas S."/>
            <person name="Kuo A."/>
            <person name="Pangilinan J."/>
            <person name="Riley R."/>
            <person name="Labutti K."/>
            <person name="Andreopoulos B."/>
            <person name="Lipzen A."/>
            <person name="Chen C."/>
            <person name="Yanf M."/>
            <person name="Daum C."/>
            <person name="Ng V."/>
            <person name="Clum A."/>
            <person name="Steindorff A."/>
            <person name="Ohm R."/>
            <person name="Martin F."/>
            <person name="Silar P."/>
            <person name="Natvig D."/>
            <person name="Lalanne C."/>
            <person name="Gautier V."/>
            <person name="Ament-Velasquez S.L."/>
            <person name="Kruys A."/>
            <person name="Hutchinson M.I."/>
            <person name="Powell A.J."/>
            <person name="Barry K."/>
            <person name="Miller A.N."/>
            <person name="Grigoriev I.V."/>
            <person name="Debuchy R."/>
            <person name="Gladieux P."/>
            <person name="Thoren M.H."/>
            <person name="Johannesson H."/>
        </authorList>
    </citation>
    <scope>NUCLEOTIDE SEQUENCE</scope>
    <source>
        <strain evidence="1">CBS 626.80</strain>
    </source>
</reference>
<dbReference type="AlphaFoldDB" id="A0AAN6NYV1"/>
<dbReference type="Proteomes" id="UP001303222">
    <property type="component" value="Unassembled WGS sequence"/>
</dbReference>
<dbReference type="EMBL" id="MU859102">
    <property type="protein sequence ID" value="KAK3953653.1"/>
    <property type="molecule type" value="Genomic_DNA"/>
</dbReference>
<keyword evidence="2" id="KW-1185">Reference proteome</keyword>
<protein>
    <submittedName>
        <fullName evidence="1">Uncharacterized protein</fullName>
    </submittedName>
</protein>
<sequence>MTLGIASDILHHKPSLHPLHPYHPSVPTVPSTEPIKQFPYPTWHPTWAQQCNKLEPHLPADPQHSPNLLPKHVWPKSGPHSPLMLMVKSPSFGGGVEEVVVGFVTDVKLQKRLGVSFSSSHPCTSIELCQVCSSC</sequence>
<evidence type="ECO:0000313" key="2">
    <source>
        <dbReference type="Proteomes" id="UP001303222"/>
    </source>
</evidence>
<accession>A0AAN6NYV1</accession>
<evidence type="ECO:0000313" key="1">
    <source>
        <dbReference type="EMBL" id="KAK3953653.1"/>
    </source>
</evidence>
<name>A0AAN6NYV1_9PEZI</name>
<organism evidence="1 2">
    <name type="scientific">Pseudoneurospora amorphoporcata</name>
    <dbReference type="NCBI Taxonomy" id="241081"/>
    <lineage>
        <taxon>Eukaryota</taxon>
        <taxon>Fungi</taxon>
        <taxon>Dikarya</taxon>
        <taxon>Ascomycota</taxon>
        <taxon>Pezizomycotina</taxon>
        <taxon>Sordariomycetes</taxon>
        <taxon>Sordariomycetidae</taxon>
        <taxon>Sordariales</taxon>
        <taxon>Sordariaceae</taxon>
        <taxon>Pseudoneurospora</taxon>
    </lineage>
</organism>
<comment type="caution">
    <text evidence="1">The sequence shown here is derived from an EMBL/GenBank/DDBJ whole genome shotgun (WGS) entry which is preliminary data.</text>
</comment>
<gene>
    <name evidence="1" type="ORF">QBC32DRAFT_114723</name>
</gene>